<dbReference type="OrthoDB" id="1918685at2759"/>
<sequence length="384" mass="42968">MSASSPILQSPAEEITHLVSEPFTPKPLIADLIRTRYCIPGSVFLVEGIDIFQASRSRRWRGVRLLLGDGELCIQALLAGEMHRYVDRGDVAVGSYVKLESFDLAHIEPEASKAGKNVEKAIDAGASMFAYLMVEDLVIVGWNNRLLAMLDAEKSANPEQHVLMQTQELKDKDIEEPEIRPEPQEAAADSPHPHAGFLEEVADADDDFEVMNIPEQKMTQKREEIAAQTEESSDYSVPLDTQRLPWSNVDPRKPLKLTPLRSIPNLPYKQNWSTNVLAVIASISDLQASTLPLGNQRVARLAHPSTPKQVHLTIFLDAHEFTPSVGSVVLLLGVKNHRFDGGSLKKYASDRPGGGGRWWFENPVQFTWCDVQGLRTWWRQIHLK</sequence>
<reference evidence="2" key="1">
    <citation type="journal article" date="2021" name="Nat. Commun.">
        <title>Genetic determinants of endophytism in the Arabidopsis root mycobiome.</title>
        <authorList>
            <person name="Mesny F."/>
            <person name="Miyauchi S."/>
            <person name="Thiergart T."/>
            <person name="Pickel B."/>
            <person name="Atanasova L."/>
            <person name="Karlsson M."/>
            <person name="Huettel B."/>
            <person name="Barry K.W."/>
            <person name="Haridas S."/>
            <person name="Chen C."/>
            <person name="Bauer D."/>
            <person name="Andreopoulos W."/>
            <person name="Pangilinan J."/>
            <person name="LaButti K."/>
            <person name="Riley R."/>
            <person name="Lipzen A."/>
            <person name="Clum A."/>
            <person name="Drula E."/>
            <person name="Henrissat B."/>
            <person name="Kohler A."/>
            <person name="Grigoriev I.V."/>
            <person name="Martin F.M."/>
            <person name="Hacquard S."/>
        </authorList>
    </citation>
    <scope>NUCLEOTIDE SEQUENCE</scope>
    <source>
        <strain evidence="2">MPI-SDFR-AT-0073</strain>
    </source>
</reference>
<gene>
    <name evidence="2" type="ORF">BKA67DRAFT_551384</name>
</gene>
<dbReference type="AlphaFoldDB" id="A0A9P8ZZQ0"/>
<feature type="region of interest" description="Disordered" evidence="1">
    <location>
        <begin position="219"/>
        <end position="238"/>
    </location>
</feature>
<evidence type="ECO:0000313" key="3">
    <source>
        <dbReference type="Proteomes" id="UP000758603"/>
    </source>
</evidence>
<keyword evidence="3" id="KW-1185">Reference proteome</keyword>
<evidence type="ECO:0000313" key="2">
    <source>
        <dbReference type="EMBL" id="KAH6656254.1"/>
    </source>
</evidence>
<comment type="caution">
    <text evidence="2">The sequence shown here is derived from an EMBL/GenBank/DDBJ whole genome shotgun (WGS) entry which is preliminary data.</text>
</comment>
<accession>A0A9P8ZZQ0</accession>
<dbReference type="RefSeq" id="XP_045960488.1">
    <property type="nucleotide sequence ID" value="XM_046101739.1"/>
</dbReference>
<dbReference type="EMBL" id="JAGPXC010000002">
    <property type="protein sequence ID" value="KAH6656254.1"/>
    <property type="molecule type" value="Genomic_DNA"/>
</dbReference>
<organism evidence="2 3">
    <name type="scientific">Truncatella angustata</name>
    <dbReference type="NCBI Taxonomy" id="152316"/>
    <lineage>
        <taxon>Eukaryota</taxon>
        <taxon>Fungi</taxon>
        <taxon>Dikarya</taxon>
        <taxon>Ascomycota</taxon>
        <taxon>Pezizomycotina</taxon>
        <taxon>Sordariomycetes</taxon>
        <taxon>Xylariomycetidae</taxon>
        <taxon>Amphisphaeriales</taxon>
        <taxon>Sporocadaceae</taxon>
        <taxon>Truncatella</taxon>
    </lineage>
</organism>
<protein>
    <submittedName>
        <fullName evidence="2">Uncharacterized protein</fullName>
    </submittedName>
</protein>
<dbReference type="GeneID" id="70130631"/>
<dbReference type="Proteomes" id="UP000758603">
    <property type="component" value="Unassembled WGS sequence"/>
</dbReference>
<name>A0A9P8ZZQ0_9PEZI</name>
<proteinExistence type="predicted"/>
<evidence type="ECO:0000256" key="1">
    <source>
        <dbReference type="SAM" id="MobiDB-lite"/>
    </source>
</evidence>